<dbReference type="Proteomes" id="UP000494329">
    <property type="component" value="Unassembled WGS sequence"/>
</dbReference>
<accession>A0A6J5EUC6</accession>
<protein>
    <recommendedName>
        <fullName evidence="3">Type VI secretion protein ImpG</fullName>
    </recommendedName>
</protein>
<name>A0A6J5EUC6_9BURK</name>
<gene>
    <name evidence="1" type="ORF">LMG29739_05634</name>
</gene>
<dbReference type="InterPro" id="IPR010272">
    <property type="entry name" value="T6SS_TssF"/>
</dbReference>
<dbReference type="RefSeq" id="WP_175114776.1">
    <property type="nucleotide sequence ID" value="NZ_CADIKF010000066.1"/>
</dbReference>
<dbReference type="AlphaFoldDB" id="A0A6J5EUC6"/>
<dbReference type="PIRSF" id="PIRSF028304">
    <property type="entry name" value="UCP028304"/>
    <property type="match status" value="1"/>
</dbReference>
<reference evidence="1 2" key="1">
    <citation type="submission" date="2020-04" db="EMBL/GenBank/DDBJ databases">
        <authorList>
            <person name="De Canck E."/>
        </authorList>
    </citation>
    <scope>NUCLEOTIDE SEQUENCE [LARGE SCALE GENOMIC DNA]</scope>
    <source>
        <strain evidence="1 2">LMG 29739</strain>
    </source>
</reference>
<evidence type="ECO:0008006" key="3">
    <source>
        <dbReference type="Google" id="ProtNLM"/>
    </source>
</evidence>
<sequence length="604" mass="67928">MEHDDPILRYYEAQMRYLREAGKEFAKAHPDRARMLNLDRVGDRDPYVERLHEGFAFLTGRLQQKLDDELPELTEGLVSLLWPHYLRMIPSLSVVELTPPAEKLQQTETVPAGVPVRSAPIAVARPAGADSIAPKIVHCLYRTTQPVMLQPLALTHASPLVRHDGRSIIRLGFALHHSSRRADTDLSRLRVYLNADLPTAFAMHLALTRDVDTVMWRIPEVRDGEPRPLAGVTLEPAGFSAEERLWPTGDAAFSGYQLLLEYFTFREKFLFVDLCGLDIAKLPEGSTRFELDMVLKHAYPSDQPFSAENVRLFCTPVINLFALDAEPVTVDHHETEYRVVPAGHHGEHVETFSVDAVGSFDHETAQRYEYVPFATFRHRGGMLRHEAPERYFHTRVRPGVSGLHETWLILGGHAWETMEALPEESLSLRVTGTNGMLPRKGLREASICDLAQSTPNVAGVRNLVAPTLPLHPPTGDRFQWRVLSHLAPNFLSLMDAEVLRGALALYDWTDDELNRRRLAGILWVSQTLLEEVSGGAVERGVLIEVTLDAHAFAGEGDVLLFGELLHRFFALYAELNLFTKLSLVSLPSRTRTDWPRSKAQRGAL</sequence>
<dbReference type="PANTHER" id="PTHR35370">
    <property type="entry name" value="CYTOPLASMIC PROTEIN-RELATED-RELATED"/>
    <property type="match status" value="1"/>
</dbReference>
<evidence type="ECO:0000313" key="2">
    <source>
        <dbReference type="Proteomes" id="UP000494329"/>
    </source>
</evidence>
<dbReference type="Pfam" id="PF05947">
    <property type="entry name" value="T6SS_TssF"/>
    <property type="match status" value="1"/>
</dbReference>
<dbReference type="EMBL" id="CADIKF010000066">
    <property type="protein sequence ID" value="CAB3769823.1"/>
    <property type="molecule type" value="Genomic_DNA"/>
</dbReference>
<keyword evidence="2" id="KW-1185">Reference proteome</keyword>
<organism evidence="1 2">
    <name type="scientific">Paraburkholderia solisilvae</name>
    <dbReference type="NCBI Taxonomy" id="624376"/>
    <lineage>
        <taxon>Bacteria</taxon>
        <taxon>Pseudomonadati</taxon>
        <taxon>Pseudomonadota</taxon>
        <taxon>Betaproteobacteria</taxon>
        <taxon>Burkholderiales</taxon>
        <taxon>Burkholderiaceae</taxon>
        <taxon>Paraburkholderia</taxon>
    </lineage>
</organism>
<dbReference type="PANTHER" id="PTHR35370:SF4">
    <property type="entry name" value="TYPE VI SECRETION SYSTEM BASEPLATE SUBUNIT TSSF"/>
    <property type="match status" value="1"/>
</dbReference>
<evidence type="ECO:0000313" key="1">
    <source>
        <dbReference type="EMBL" id="CAB3769823.1"/>
    </source>
</evidence>
<dbReference type="NCBIfam" id="TIGR03359">
    <property type="entry name" value="VI_chp_6"/>
    <property type="match status" value="1"/>
</dbReference>
<proteinExistence type="predicted"/>